<dbReference type="PROSITE" id="PS51257">
    <property type="entry name" value="PROKAR_LIPOPROTEIN"/>
    <property type="match status" value="1"/>
</dbReference>
<feature type="chain" id="PRO_5038049533" description="Lipid-binding hydrolase" evidence="1">
    <location>
        <begin position="25"/>
        <end position="165"/>
    </location>
</feature>
<keyword evidence="1" id="KW-0732">Signal</keyword>
<keyword evidence="3" id="KW-1185">Reference proteome</keyword>
<dbReference type="InterPro" id="IPR024404">
    <property type="entry name" value="Lipid-bd_put"/>
</dbReference>
<accession>A0A930XVJ3</accession>
<reference evidence="2" key="1">
    <citation type="submission" date="2020-11" db="EMBL/GenBank/DDBJ databases">
        <title>Genome of Flavobacterium soyangense.</title>
        <authorList>
            <person name="Liu Q."/>
            <person name="Xin Y.-H."/>
        </authorList>
    </citation>
    <scope>NUCLEOTIDE SEQUENCE</scope>
    <source>
        <strain evidence="2">CGMCC 1.13493</strain>
    </source>
</reference>
<comment type="caution">
    <text evidence="2">The sequence shown here is derived from an EMBL/GenBank/DDBJ whole genome shotgun (WGS) entry which is preliminary data.</text>
</comment>
<evidence type="ECO:0008006" key="4">
    <source>
        <dbReference type="Google" id="ProtNLM"/>
    </source>
</evidence>
<feature type="signal peptide" evidence="1">
    <location>
        <begin position="1"/>
        <end position="24"/>
    </location>
</feature>
<dbReference type="Proteomes" id="UP000646211">
    <property type="component" value="Unassembled WGS sequence"/>
</dbReference>
<gene>
    <name evidence="2" type="ORF">IR213_14095</name>
</gene>
<sequence>MKMKIKNNIVYLFLVLSISLFTSCDEGGNPNPGGTTTAQFAGDWFINAKDSDGAPVIDYTMHSTYNTSANDNTMWIDDYGHGYAIKCKITVNLNDGTFAATSSDNLIDGSKVTITNGKFEKGAGLSKAGHKVDKISFRAHFDYDATGYDILYEGHKRTGFLEDEY</sequence>
<organism evidence="2 3">
    <name type="scientific">Flavobacterium soyangense</name>
    <dbReference type="NCBI Taxonomy" id="2023265"/>
    <lineage>
        <taxon>Bacteria</taxon>
        <taxon>Pseudomonadati</taxon>
        <taxon>Bacteroidota</taxon>
        <taxon>Flavobacteriia</taxon>
        <taxon>Flavobacteriales</taxon>
        <taxon>Flavobacteriaceae</taxon>
        <taxon>Flavobacterium</taxon>
    </lineage>
</organism>
<evidence type="ECO:0000313" key="2">
    <source>
        <dbReference type="EMBL" id="MBF2709710.1"/>
    </source>
</evidence>
<dbReference type="AlphaFoldDB" id="A0A930XVJ3"/>
<evidence type="ECO:0000313" key="3">
    <source>
        <dbReference type="Proteomes" id="UP000646211"/>
    </source>
</evidence>
<dbReference type="Pfam" id="PF12888">
    <property type="entry name" value="Lipid_bd"/>
    <property type="match status" value="1"/>
</dbReference>
<dbReference type="Gene3D" id="2.40.128.220">
    <property type="match status" value="1"/>
</dbReference>
<name>A0A930XVJ3_9FLAO</name>
<evidence type="ECO:0000256" key="1">
    <source>
        <dbReference type="SAM" id="SignalP"/>
    </source>
</evidence>
<dbReference type="InterPro" id="IPR038668">
    <property type="entry name" value="Lipid-bd_sf"/>
</dbReference>
<proteinExistence type="predicted"/>
<protein>
    <recommendedName>
        <fullName evidence="4">Lipid-binding hydrolase</fullName>
    </recommendedName>
</protein>
<dbReference type="EMBL" id="JADHEC010000040">
    <property type="protein sequence ID" value="MBF2709710.1"/>
    <property type="molecule type" value="Genomic_DNA"/>
</dbReference>